<keyword evidence="2" id="KW-1185">Reference proteome</keyword>
<gene>
    <name evidence="1" type="ORF">KUCAC02_025628</name>
</gene>
<dbReference type="EMBL" id="CM043799">
    <property type="protein sequence ID" value="KAI4803983.1"/>
    <property type="molecule type" value="Genomic_DNA"/>
</dbReference>
<evidence type="ECO:0000313" key="2">
    <source>
        <dbReference type="Proteomes" id="UP001057452"/>
    </source>
</evidence>
<organism evidence="1 2">
    <name type="scientific">Chaenocephalus aceratus</name>
    <name type="common">Blackfin icefish</name>
    <name type="synonym">Chaenichthys aceratus</name>
    <dbReference type="NCBI Taxonomy" id="36190"/>
    <lineage>
        <taxon>Eukaryota</taxon>
        <taxon>Metazoa</taxon>
        <taxon>Chordata</taxon>
        <taxon>Craniata</taxon>
        <taxon>Vertebrata</taxon>
        <taxon>Euteleostomi</taxon>
        <taxon>Actinopterygii</taxon>
        <taxon>Neopterygii</taxon>
        <taxon>Teleostei</taxon>
        <taxon>Neoteleostei</taxon>
        <taxon>Acanthomorphata</taxon>
        <taxon>Eupercaria</taxon>
        <taxon>Perciformes</taxon>
        <taxon>Notothenioidei</taxon>
        <taxon>Channichthyidae</taxon>
        <taxon>Chaenocephalus</taxon>
    </lineage>
</organism>
<protein>
    <submittedName>
        <fullName evidence="1">Uncharacterized protein</fullName>
    </submittedName>
</protein>
<dbReference type="Proteomes" id="UP001057452">
    <property type="component" value="Chromosome 15"/>
</dbReference>
<evidence type="ECO:0000313" key="1">
    <source>
        <dbReference type="EMBL" id="KAI4803983.1"/>
    </source>
</evidence>
<reference evidence="1" key="1">
    <citation type="submission" date="2022-05" db="EMBL/GenBank/DDBJ databases">
        <title>Chromosome-level genome of Chaenocephalus aceratus.</title>
        <authorList>
            <person name="Park H."/>
        </authorList>
    </citation>
    <scope>NUCLEOTIDE SEQUENCE</scope>
    <source>
        <strain evidence="1">KU_202001</strain>
    </source>
</reference>
<name>A0ACB9VV25_CHAAC</name>
<comment type="caution">
    <text evidence="1">The sequence shown here is derived from an EMBL/GenBank/DDBJ whole genome shotgun (WGS) entry which is preliminary data.</text>
</comment>
<feature type="non-terminal residue" evidence="1">
    <location>
        <position position="98"/>
    </location>
</feature>
<accession>A0ACB9VV25</accession>
<proteinExistence type="predicted"/>
<feature type="non-terminal residue" evidence="1">
    <location>
        <position position="1"/>
    </location>
</feature>
<sequence length="98" mass="10685">IRACLRWVAGSRPPNKLQARGHSTESEGWMEGKGLVMDMCAKVLRNDVDEVEDMRSPPEREQMSHASRTALRAAFPSPAFCVSSAASSSSPRSSPNPK</sequence>